<dbReference type="EMBL" id="JAUQYP010000001">
    <property type="protein sequence ID" value="MDO8106801.1"/>
    <property type="molecule type" value="Genomic_DNA"/>
</dbReference>
<dbReference type="PANTHER" id="PTHR43179:SF12">
    <property type="entry name" value="GALACTOFURANOSYLTRANSFERASE GLFT2"/>
    <property type="match status" value="1"/>
</dbReference>
<accession>A0ABT9D7H8</accession>
<dbReference type="RefSeq" id="WP_304600445.1">
    <property type="nucleotide sequence ID" value="NZ_JAUQYO010000001.1"/>
</dbReference>
<dbReference type="PANTHER" id="PTHR43179">
    <property type="entry name" value="RHAMNOSYLTRANSFERASE WBBL"/>
    <property type="match status" value="1"/>
</dbReference>
<sequence length="294" mass="31555">MSGTAIVVVSYGSAALVDRNLPPAALDGLDALVVLVDNYRSARDRDEARDVARRRGWELLTPAVNLGFGAGVGLGTARALELGRTELLLVNPDLRATAAVLGELAAACRADPWTMRSPRVLRPDGSVWFSGGEVAVREGTTRTAGADSTAHTGWLSGACLAVSAQLWRACGGFDDDYFLYWEDVDLAWRVRAVGGRLEVRPDLAVEHDVGGTQGGKSLGYLRHNARNRLVFASKHLTRADRWRWVLGSVRYAATLLRRAGITRTQARRLTPALGALAAGTTQGIGAVLASMLRR</sequence>
<evidence type="ECO:0000313" key="5">
    <source>
        <dbReference type="EMBL" id="MDO8106801.1"/>
    </source>
</evidence>
<comment type="similarity">
    <text evidence="2">Belongs to the glycosyltransferase 2 family.</text>
</comment>
<dbReference type="Gene3D" id="3.90.550.10">
    <property type="entry name" value="Spore Coat Polysaccharide Biosynthesis Protein SpsA, Chain A"/>
    <property type="match status" value="1"/>
</dbReference>
<evidence type="ECO:0000256" key="2">
    <source>
        <dbReference type="ARBA" id="ARBA00006739"/>
    </source>
</evidence>
<keyword evidence="3 5" id="KW-0328">Glycosyltransferase</keyword>
<organism evidence="5 6">
    <name type="scientific">Actinotalea lenta</name>
    <dbReference type="NCBI Taxonomy" id="3064654"/>
    <lineage>
        <taxon>Bacteria</taxon>
        <taxon>Bacillati</taxon>
        <taxon>Actinomycetota</taxon>
        <taxon>Actinomycetes</taxon>
        <taxon>Micrococcales</taxon>
        <taxon>Cellulomonadaceae</taxon>
        <taxon>Actinotalea</taxon>
    </lineage>
</organism>
<reference evidence="5 6" key="1">
    <citation type="submission" date="2023-07" db="EMBL/GenBank/DDBJ databases">
        <title>Description of novel actinomycetes strains, isolated from tidal flat sediment.</title>
        <authorList>
            <person name="Lu C."/>
        </authorList>
    </citation>
    <scope>NUCLEOTIDE SEQUENCE [LARGE SCALE GENOMIC DNA]</scope>
    <source>
        <strain evidence="5 6">SYSU T00b441</strain>
    </source>
</reference>
<evidence type="ECO:0000313" key="6">
    <source>
        <dbReference type="Proteomes" id="UP001232536"/>
    </source>
</evidence>
<evidence type="ECO:0000256" key="1">
    <source>
        <dbReference type="ARBA" id="ARBA00004776"/>
    </source>
</evidence>
<gene>
    <name evidence="5" type="ORF">Q6348_06270</name>
</gene>
<dbReference type="GO" id="GO:0016757">
    <property type="term" value="F:glycosyltransferase activity"/>
    <property type="evidence" value="ECO:0007669"/>
    <property type="project" value="UniProtKB-KW"/>
</dbReference>
<evidence type="ECO:0000256" key="3">
    <source>
        <dbReference type="ARBA" id="ARBA00022676"/>
    </source>
</evidence>
<keyword evidence="4 5" id="KW-0808">Transferase</keyword>
<dbReference type="SUPFAM" id="SSF53448">
    <property type="entry name" value="Nucleotide-diphospho-sugar transferases"/>
    <property type="match status" value="1"/>
</dbReference>
<proteinExistence type="inferred from homology"/>
<comment type="pathway">
    <text evidence="1">Cell wall biogenesis; cell wall polysaccharide biosynthesis.</text>
</comment>
<comment type="caution">
    <text evidence="5">The sequence shown here is derived from an EMBL/GenBank/DDBJ whole genome shotgun (WGS) entry which is preliminary data.</text>
</comment>
<name>A0ABT9D7H8_9CELL</name>
<dbReference type="EC" id="2.4.-.-" evidence="5"/>
<dbReference type="Proteomes" id="UP001232536">
    <property type="component" value="Unassembled WGS sequence"/>
</dbReference>
<evidence type="ECO:0000256" key="4">
    <source>
        <dbReference type="ARBA" id="ARBA00022679"/>
    </source>
</evidence>
<keyword evidence="6" id="KW-1185">Reference proteome</keyword>
<protein>
    <submittedName>
        <fullName evidence="5">Glycosyltransferase family 2 protein</fullName>
        <ecNumber evidence="5">2.4.-.-</ecNumber>
    </submittedName>
</protein>
<dbReference type="InterPro" id="IPR029044">
    <property type="entry name" value="Nucleotide-diphossugar_trans"/>
</dbReference>